<evidence type="ECO:0000313" key="2">
    <source>
        <dbReference type="EMBL" id="SDI68648.1"/>
    </source>
</evidence>
<evidence type="ECO:0000256" key="1">
    <source>
        <dbReference type="SAM" id="Phobius"/>
    </source>
</evidence>
<evidence type="ECO:0008006" key="4">
    <source>
        <dbReference type="Google" id="ProtNLM"/>
    </source>
</evidence>
<keyword evidence="1" id="KW-0812">Transmembrane</keyword>
<name>A0A1G8MKT8_9HYPH</name>
<accession>A0A1G8MKT8</accession>
<proteinExistence type="predicted"/>
<dbReference type="AlphaFoldDB" id="A0A1G8MKT8"/>
<dbReference type="RefSeq" id="WP_091591551.1">
    <property type="nucleotide sequence ID" value="NZ_FNEE01000002.1"/>
</dbReference>
<gene>
    <name evidence="2" type="ORF">SAMN05428953_102599</name>
</gene>
<keyword evidence="3" id="KW-1185">Reference proteome</keyword>
<protein>
    <recommendedName>
        <fullName evidence="4">Membrane-anchored ribosome-binding protein, inhibits growth in stationary phase, ElaB/YqjD/DUF883 family</fullName>
    </recommendedName>
</protein>
<sequence length="112" mass="12332">MVSFSTLSDIDLEKQVAALSRELAALRKAVSRRGSAYYEDGRDTASDYYSDLAERFSDALPAIRRHGRVIEKTARDHPATAAAVGLVVVGLVASMFLSRQQKTSRTRSRSAR</sequence>
<keyword evidence="1" id="KW-0472">Membrane</keyword>
<feature type="transmembrane region" description="Helical" evidence="1">
    <location>
        <begin position="79"/>
        <end position="97"/>
    </location>
</feature>
<evidence type="ECO:0000313" key="3">
    <source>
        <dbReference type="Proteomes" id="UP000198894"/>
    </source>
</evidence>
<dbReference type="Proteomes" id="UP000198894">
    <property type="component" value="Unassembled WGS sequence"/>
</dbReference>
<reference evidence="3" key="1">
    <citation type="submission" date="2016-10" db="EMBL/GenBank/DDBJ databases">
        <authorList>
            <person name="Varghese N."/>
            <person name="Submissions S."/>
        </authorList>
    </citation>
    <scope>NUCLEOTIDE SEQUENCE [LARGE SCALE GENOMIC DNA]</scope>
    <source>
        <strain evidence="3">CGMCC 1.11022</strain>
    </source>
</reference>
<dbReference type="EMBL" id="FNEE01000002">
    <property type="protein sequence ID" value="SDI68648.1"/>
    <property type="molecule type" value="Genomic_DNA"/>
</dbReference>
<organism evidence="2 3">
    <name type="scientific">Mesorhizobium muleiense</name>
    <dbReference type="NCBI Taxonomy" id="1004279"/>
    <lineage>
        <taxon>Bacteria</taxon>
        <taxon>Pseudomonadati</taxon>
        <taxon>Pseudomonadota</taxon>
        <taxon>Alphaproteobacteria</taxon>
        <taxon>Hyphomicrobiales</taxon>
        <taxon>Phyllobacteriaceae</taxon>
        <taxon>Mesorhizobium</taxon>
    </lineage>
</organism>
<keyword evidence="1" id="KW-1133">Transmembrane helix</keyword>